<dbReference type="RefSeq" id="WP_379141840.1">
    <property type="nucleotide sequence ID" value="NZ_JBHUEN010000021.1"/>
</dbReference>
<accession>A0ABW4R625</accession>
<dbReference type="SUPFAM" id="SSF51294">
    <property type="entry name" value="Hedgehog/intein (Hint) domain"/>
    <property type="match status" value="1"/>
</dbReference>
<proteinExistence type="predicted"/>
<evidence type="ECO:0000259" key="1">
    <source>
        <dbReference type="Pfam" id="PF13403"/>
    </source>
</evidence>
<organism evidence="2 3">
    <name type="scientific">Paracoccus pacificus</name>
    <dbReference type="NCBI Taxonomy" id="1463598"/>
    <lineage>
        <taxon>Bacteria</taxon>
        <taxon>Pseudomonadati</taxon>
        <taxon>Pseudomonadota</taxon>
        <taxon>Alphaproteobacteria</taxon>
        <taxon>Rhodobacterales</taxon>
        <taxon>Paracoccaceae</taxon>
        <taxon>Paracoccus</taxon>
    </lineage>
</organism>
<evidence type="ECO:0000313" key="3">
    <source>
        <dbReference type="Proteomes" id="UP001597213"/>
    </source>
</evidence>
<evidence type="ECO:0000313" key="2">
    <source>
        <dbReference type="EMBL" id="MFD1881737.1"/>
    </source>
</evidence>
<dbReference type="Gene3D" id="2.60.120.260">
    <property type="entry name" value="Galactose-binding domain-like"/>
    <property type="match status" value="1"/>
</dbReference>
<gene>
    <name evidence="2" type="ORF">ACFSCT_08425</name>
</gene>
<feature type="domain" description="Hedgehog/Intein (Hint)" evidence="1">
    <location>
        <begin position="155"/>
        <end position="301"/>
    </location>
</feature>
<dbReference type="Pfam" id="PF13403">
    <property type="entry name" value="Hint_2"/>
    <property type="match status" value="1"/>
</dbReference>
<dbReference type="InterPro" id="IPR028992">
    <property type="entry name" value="Hedgehog/Intein_dom"/>
</dbReference>
<dbReference type="InterPro" id="IPR036844">
    <property type="entry name" value="Hint_dom_sf"/>
</dbReference>
<dbReference type="Gene3D" id="2.170.16.10">
    <property type="entry name" value="Hedgehog/Intein (Hint) domain"/>
    <property type="match status" value="1"/>
</dbReference>
<comment type="caution">
    <text evidence="2">The sequence shown here is derived from an EMBL/GenBank/DDBJ whole genome shotgun (WGS) entry which is preliminary data.</text>
</comment>
<sequence length="357" mass="38657">MARVDLIKNGNFEQSLVGTWTYVDPERGYQSQYLGGTSQNRVLEMDGTSKSGQVTSYSQSFDIAKATTGTLSFKTGIRTSLSTGAGEGFRVTITDASGKKIFDQLITPTNKSLETLTFDNVKFPAAGTYTIKFTEEGGNTSDGQGALLDDVSLMVCFASGTQILTSSGPVSVEHIRRGDVVVTKDRGARPVRWIGSRHFDRAFLEAHPNLYPIRIAAGALGEGVPAADLLVSPQHRILVKSKIAQRMFGCAEVLVAAKQLTCIEGIDIALDQRGVTYHHMLFDQHEIVFSNGAETESLFTGDEALKSVGAAARDEIFTIFPELRDGADRPAARRVIPGRLARKLAARHHAHGRDLVA</sequence>
<protein>
    <submittedName>
        <fullName evidence="2">Hint domain-containing protein</fullName>
    </submittedName>
</protein>
<keyword evidence="3" id="KW-1185">Reference proteome</keyword>
<name>A0ABW4R625_9RHOB</name>
<reference evidence="3" key="1">
    <citation type="journal article" date="2019" name="Int. J. Syst. Evol. Microbiol.">
        <title>The Global Catalogue of Microorganisms (GCM) 10K type strain sequencing project: providing services to taxonomists for standard genome sequencing and annotation.</title>
        <authorList>
            <consortium name="The Broad Institute Genomics Platform"/>
            <consortium name="The Broad Institute Genome Sequencing Center for Infectious Disease"/>
            <person name="Wu L."/>
            <person name="Ma J."/>
        </authorList>
    </citation>
    <scope>NUCLEOTIDE SEQUENCE [LARGE SCALE GENOMIC DNA]</scope>
    <source>
        <strain evidence="3">CCUG 56029</strain>
    </source>
</reference>
<dbReference type="Proteomes" id="UP001597213">
    <property type="component" value="Unassembled WGS sequence"/>
</dbReference>
<dbReference type="EMBL" id="JBHUEN010000021">
    <property type="protein sequence ID" value="MFD1881737.1"/>
    <property type="molecule type" value="Genomic_DNA"/>
</dbReference>